<organism evidence="5 6">
    <name type="scientific">Acinetobacter bereziniae</name>
    <name type="common">Acinetobacter genomosp. 10</name>
    <dbReference type="NCBI Taxonomy" id="106648"/>
    <lineage>
        <taxon>Bacteria</taxon>
        <taxon>Pseudomonadati</taxon>
        <taxon>Pseudomonadota</taxon>
        <taxon>Gammaproteobacteria</taxon>
        <taxon>Moraxellales</taxon>
        <taxon>Moraxellaceae</taxon>
        <taxon>Acinetobacter</taxon>
    </lineage>
</organism>
<evidence type="ECO:0000256" key="1">
    <source>
        <dbReference type="SAM" id="Coils"/>
    </source>
</evidence>
<feature type="compositionally biased region" description="Low complexity" evidence="2">
    <location>
        <begin position="185"/>
        <end position="196"/>
    </location>
</feature>
<dbReference type="EMBL" id="WNDP01000140">
    <property type="protein sequence ID" value="KAF1019562.1"/>
    <property type="molecule type" value="Genomic_DNA"/>
</dbReference>
<dbReference type="PANTHER" id="PTHR30336">
    <property type="entry name" value="INNER MEMBRANE PROTEIN, PROBABLE PERMEASE"/>
    <property type="match status" value="1"/>
</dbReference>
<accession>A0A833PCH9</accession>
<dbReference type="Gene3D" id="3.40.50.620">
    <property type="entry name" value="HUPs"/>
    <property type="match status" value="1"/>
</dbReference>
<evidence type="ECO:0000313" key="5">
    <source>
        <dbReference type="EMBL" id="KAF1019562.1"/>
    </source>
</evidence>
<keyword evidence="3" id="KW-0812">Transmembrane</keyword>
<dbReference type="PROSITE" id="PS51257">
    <property type="entry name" value="PROKAR_LIPOPROTEIN"/>
    <property type="match status" value="1"/>
</dbReference>
<dbReference type="CDD" id="cd06259">
    <property type="entry name" value="YdcF-like"/>
    <property type="match status" value="1"/>
</dbReference>
<name>A0A833PCH9_ACIBZ</name>
<dbReference type="Pfam" id="PF02698">
    <property type="entry name" value="DUF218"/>
    <property type="match status" value="1"/>
</dbReference>
<protein>
    <recommendedName>
        <fullName evidence="4">DUF218 domain-containing protein</fullName>
    </recommendedName>
</protein>
<dbReference type="PANTHER" id="PTHR30336:SF20">
    <property type="entry name" value="DUF218 DOMAIN-CONTAINING PROTEIN"/>
    <property type="match status" value="1"/>
</dbReference>
<proteinExistence type="predicted"/>
<feature type="transmembrane region" description="Helical" evidence="3">
    <location>
        <begin position="6"/>
        <end position="29"/>
    </location>
</feature>
<sequence>MVKQHWIVRFLRMVAILFVLLGCLIVFWYTPFYSNLMVKILNTFVPVEVNQVAAKSQQNAALSETENLEPGSDLWIARQAYLKLMEEQLKNNDAQDLIALQLSYRALQEKIAKEQKEDDEEQVKPVIPLVSEHAASDVVEQQSNDVVKNLLDLNSEDNKALMDEYVTFLRKHKIADKQLHENASASSVQLSSSQVQEDLESLPNKNNDAPKPISQPNAIVVLGGGLTLDKNQKDIIVNDYTKLRLETTIALEKKMKLPIVLSGVEAPYMQQWLAERGVQAKLLENRSMNTCENTRFSSLLLQKKGGAPTVMLITDRYHMPRTRRLFALNGIETIPVDAPMPTQLTEWQPSKQNYDHSRRANYETLATIRDMLFGSSGCREVP</sequence>
<feature type="region of interest" description="Disordered" evidence="2">
    <location>
        <begin position="185"/>
        <end position="214"/>
    </location>
</feature>
<keyword evidence="3" id="KW-0472">Membrane</keyword>
<comment type="caution">
    <text evidence="5">The sequence shown here is derived from an EMBL/GenBank/DDBJ whole genome shotgun (WGS) entry which is preliminary data.</text>
</comment>
<feature type="domain" description="DUF218" evidence="4">
    <location>
        <begin position="218"/>
        <end position="365"/>
    </location>
</feature>
<dbReference type="InterPro" id="IPR003848">
    <property type="entry name" value="DUF218"/>
</dbReference>
<evidence type="ECO:0000256" key="3">
    <source>
        <dbReference type="SAM" id="Phobius"/>
    </source>
</evidence>
<dbReference type="InterPro" id="IPR014729">
    <property type="entry name" value="Rossmann-like_a/b/a_fold"/>
</dbReference>
<keyword evidence="3" id="KW-1133">Transmembrane helix</keyword>
<evidence type="ECO:0000259" key="4">
    <source>
        <dbReference type="Pfam" id="PF02698"/>
    </source>
</evidence>
<dbReference type="InterPro" id="IPR051599">
    <property type="entry name" value="Cell_Envelope_Assoc"/>
</dbReference>
<dbReference type="GO" id="GO:0005886">
    <property type="term" value="C:plasma membrane"/>
    <property type="evidence" value="ECO:0007669"/>
    <property type="project" value="TreeGrafter"/>
</dbReference>
<feature type="coiled-coil region" evidence="1">
    <location>
        <begin position="97"/>
        <end position="124"/>
    </location>
</feature>
<evidence type="ECO:0000313" key="6">
    <source>
        <dbReference type="Proteomes" id="UP000490535"/>
    </source>
</evidence>
<dbReference type="Proteomes" id="UP000490535">
    <property type="component" value="Unassembled WGS sequence"/>
</dbReference>
<gene>
    <name evidence="5" type="ORF">GAK29_03882</name>
</gene>
<dbReference type="AlphaFoldDB" id="A0A833PCH9"/>
<keyword evidence="1" id="KW-0175">Coiled coil</keyword>
<evidence type="ECO:0000256" key="2">
    <source>
        <dbReference type="SAM" id="MobiDB-lite"/>
    </source>
</evidence>
<reference evidence="6" key="1">
    <citation type="journal article" date="2020" name="MBio">
        <title>Horizontal gene transfer to a defensive symbiont with a reduced genome amongst a multipartite beetle microbiome.</title>
        <authorList>
            <person name="Waterworth S.C."/>
            <person name="Florez L.V."/>
            <person name="Rees E.R."/>
            <person name="Hertweck C."/>
            <person name="Kaltenpoth M."/>
            <person name="Kwan J.C."/>
        </authorList>
    </citation>
    <scope>NUCLEOTIDE SEQUENCE [LARGE SCALE GENOMIC DNA]</scope>
</reference>